<dbReference type="SUPFAM" id="SSF82185">
    <property type="entry name" value="Histone H3 K4-specific methyltransferase SET7/9 N-terminal domain"/>
    <property type="match status" value="2"/>
</dbReference>
<evidence type="ECO:0008006" key="4">
    <source>
        <dbReference type="Google" id="ProtNLM"/>
    </source>
</evidence>
<dbReference type="Gene3D" id="2.20.110.10">
    <property type="entry name" value="Histone H3 K4-specific methyltransferase SET7/9 N-terminal domain"/>
    <property type="match status" value="1"/>
</dbReference>
<dbReference type="Proteomes" id="UP000824267">
    <property type="component" value="Unassembled WGS sequence"/>
</dbReference>
<protein>
    <recommendedName>
        <fullName evidence="4">MORN repeat variant</fullName>
    </recommendedName>
</protein>
<evidence type="ECO:0000313" key="2">
    <source>
        <dbReference type="EMBL" id="HIW87619.1"/>
    </source>
</evidence>
<evidence type="ECO:0000313" key="3">
    <source>
        <dbReference type="Proteomes" id="UP000824267"/>
    </source>
</evidence>
<keyword evidence="1" id="KW-0732">Signal</keyword>
<comment type="caution">
    <text evidence="2">The sequence shown here is derived from an EMBL/GenBank/DDBJ whole genome shotgun (WGS) entry which is preliminary data.</text>
</comment>
<accession>A0A9D1RGU8</accession>
<dbReference type="EMBL" id="DXGG01000159">
    <property type="protein sequence ID" value="HIW87619.1"/>
    <property type="molecule type" value="Genomic_DNA"/>
</dbReference>
<dbReference type="Gene3D" id="3.90.930.1">
    <property type="match status" value="1"/>
</dbReference>
<dbReference type="AlphaFoldDB" id="A0A9D1RGU8"/>
<reference evidence="2" key="1">
    <citation type="journal article" date="2021" name="PeerJ">
        <title>Extensive microbial diversity within the chicken gut microbiome revealed by metagenomics and culture.</title>
        <authorList>
            <person name="Gilroy R."/>
            <person name="Ravi A."/>
            <person name="Getino M."/>
            <person name="Pursley I."/>
            <person name="Horton D.L."/>
            <person name="Alikhan N.F."/>
            <person name="Baker D."/>
            <person name="Gharbi K."/>
            <person name="Hall N."/>
            <person name="Watson M."/>
            <person name="Adriaenssens E.M."/>
            <person name="Foster-Nyarko E."/>
            <person name="Jarju S."/>
            <person name="Secka A."/>
            <person name="Antonio M."/>
            <person name="Oren A."/>
            <person name="Chaudhuri R.R."/>
            <person name="La Ragione R."/>
            <person name="Hildebrand F."/>
            <person name="Pallen M.J."/>
        </authorList>
    </citation>
    <scope>NUCLEOTIDE SEQUENCE</scope>
    <source>
        <strain evidence="2">Gambia16-930</strain>
    </source>
</reference>
<reference evidence="2" key="2">
    <citation type="submission" date="2021-04" db="EMBL/GenBank/DDBJ databases">
        <authorList>
            <person name="Gilroy R."/>
        </authorList>
    </citation>
    <scope>NUCLEOTIDE SEQUENCE</scope>
    <source>
        <strain evidence="2">Gambia16-930</strain>
    </source>
</reference>
<organism evidence="2 3">
    <name type="scientific">Candidatus Onthomorpha intestinigallinarum</name>
    <dbReference type="NCBI Taxonomy" id="2840880"/>
    <lineage>
        <taxon>Bacteria</taxon>
        <taxon>Pseudomonadati</taxon>
        <taxon>Bacteroidota</taxon>
        <taxon>Bacteroidia</taxon>
        <taxon>Bacteroidales</taxon>
        <taxon>Candidatus Onthomorpha</taxon>
    </lineage>
</organism>
<evidence type="ECO:0000256" key="1">
    <source>
        <dbReference type="SAM" id="SignalP"/>
    </source>
</evidence>
<gene>
    <name evidence="2" type="ORF">IAC47_05025</name>
</gene>
<dbReference type="PROSITE" id="PS51257">
    <property type="entry name" value="PROKAR_LIPOPROTEIN"/>
    <property type="match status" value="1"/>
</dbReference>
<feature type="signal peptide" evidence="1">
    <location>
        <begin position="1"/>
        <end position="24"/>
    </location>
</feature>
<sequence>MKKLFSLASLAVLFTFVLSCSTNQEEIVEKYENGNPKTIYIYKTDKKQRIKTAEERLYENGKRRMYGKYDNDKRTGKWEFCFSNGELFARADFTNSPTGSGWEVYDTNGENLVTKDDKVLELHFAEDGGLCDVKIKKGEGEIFYKFFESFKPCIVSEMKGNIPNGKTTSWFENGQINSSYHYKDGIQDKEYKVYTEEGKTLIKGQYDMGTKVGKWEYFLSDGSPAGTEIYDVDGTLLKGRNE</sequence>
<proteinExistence type="predicted"/>
<name>A0A9D1RGU8_9BACT</name>
<feature type="chain" id="PRO_5039623438" description="MORN repeat variant" evidence="1">
    <location>
        <begin position="25"/>
        <end position="242"/>
    </location>
</feature>